<dbReference type="Gene3D" id="1.10.3580.10">
    <property type="entry name" value="ATP12 ATPase"/>
    <property type="match status" value="1"/>
</dbReference>
<evidence type="ECO:0000256" key="1">
    <source>
        <dbReference type="ARBA" id="ARBA00004173"/>
    </source>
</evidence>
<dbReference type="EMBL" id="JAOYFB010000037">
    <property type="protein sequence ID" value="KAK4021913.1"/>
    <property type="molecule type" value="Genomic_DNA"/>
</dbReference>
<name>A0ABR0AA91_9CRUS</name>
<evidence type="ECO:0000313" key="7">
    <source>
        <dbReference type="Proteomes" id="UP001234178"/>
    </source>
</evidence>
<dbReference type="Pfam" id="PF07542">
    <property type="entry name" value="ATP12"/>
    <property type="match status" value="1"/>
</dbReference>
<comment type="similarity">
    <text evidence="2">Belongs to the ATP12 family.</text>
</comment>
<dbReference type="PANTHER" id="PTHR21013">
    <property type="entry name" value="ATP SYNTHASE MITOCHONDRIAL F1 COMPLEX ASSEMBLY FACTOR 2/ATP12 PROTEIN, MITOCHONDRIAL PRECURSOR"/>
    <property type="match status" value="1"/>
</dbReference>
<evidence type="ECO:0000256" key="5">
    <source>
        <dbReference type="ARBA" id="ARBA00023186"/>
    </source>
</evidence>
<keyword evidence="7" id="KW-1185">Reference proteome</keyword>
<dbReference type="InterPro" id="IPR011419">
    <property type="entry name" value="ATP12_ATP_synth-F1-assembly"/>
</dbReference>
<dbReference type="InterPro" id="IPR023335">
    <property type="entry name" value="ATP12_ortho_dom_sf"/>
</dbReference>
<sequence>MSLSADKLIRFGTGSSNLLKLLNKNEIRAGNGILVGRGFHLSFGDFAQSSLGSQTRKRFYKKVSTVQSNKDFEIVLDNKKLKTPAGSIFRVSSEPLALAVANEWDAQEEKILVSSMHITSLVNTILDNPNKLLKQDIISHILTYLENDTLLCREEGNLEWSSEQTKKWDPLVEWFNKRYGVTVEPSSAITGPNLPIHARQALQKYLHSHDFWTLNGLVFAVESVKSLILALACVDRHLSVEEGVRLAALETEFQTRQWGRVEWAHDMDNFNIQARFAASILFVHLTSSSSSIEVQLHKARSGAALYIPARSILNSTTYTK</sequence>
<dbReference type="SUPFAM" id="SSF160909">
    <property type="entry name" value="ATP12-like"/>
    <property type="match status" value="1"/>
</dbReference>
<comment type="caution">
    <text evidence="6">The sequence shown here is derived from an EMBL/GenBank/DDBJ whole genome shotgun (WGS) entry which is preliminary data.</text>
</comment>
<evidence type="ECO:0000256" key="3">
    <source>
        <dbReference type="ARBA" id="ARBA00022946"/>
    </source>
</evidence>
<reference evidence="6 7" key="1">
    <citation type="journal article" date="2023" name="Nucleic Acids Res.">
        <title>The hologenome of Daphnia magna reveals possible DNA methylation and microbiome-mediated evolution of the host genome.</title>
        <authorList>
            <person name="Chaturvedi A."/>
            <person name="Li X."/>
            <person name="Dhandapani V."/>
            <person name="Marshall H."/>
            <person name="Kissane S."/>
            <person name="Cuenca-Cambronero M."/>
            <person name="Asole G."/>
            <person name="Calvet F."/>
            <person name="Ruiz-Romero M."/>
            <person name="Marangio P."/>
            <person name="Guigo R."/>
            <person name="Rago D."/>
            <person name="Mirbahai L."/>
            <person name="Eastwood N."/>
            <person name="Colbourne J.K."/>
            <person name="Zhou J."/>
            <person name="Mallon E."/>
            <person name="Orsini L."/>
        </authorList>
    </citation>
    <scope>NUCLEOTIDE SEQUENCE [LARGE SCALE GENOMIC DNA]</scope>
    <source>
        <strain evidence="6">LRV0_1</strain>
    </source>
</reference>
<gene>
    <name evidence="6" type="ORF">OUZ56_007401</name>
</gene>
<accession>A0ABR0AA91</accession>
<dbReference type="Gene3D" id="3.30.2180.10">
    <property type="entry name" value="ATP12-like"/>
    <property type="match status" value="1"/>
</dbReference>
<proteinExistence type="inferred from homology"/>
<comment type="subcellular location">
    <subcellularLocation>
        <location evidence="1">Mitochondrion</location>
    </subcellularLocation>
</comment>
<keyword evidence="3" id="KW-0809">Transit peptide</keyword>
<organism evidence="6 7">
    <name type="scientific">Daphnia magna</name>
    <dbReference type="NCBI Taxonomy" id="35525"/>
    <lineage>
        <taxon>Eukaryota</taxon>
        <taxon>Metazoa</taxon>
        <taxon>Ecdysozoa</taxon>
        <taxon>Arthropoda</taxon>
        <taxon>Crustacea</taxon>
        <taxon>Branchiopoda</taxon>
        <taxon>Diplostraca</taxon>
        <taxon>Cladocera</taxon>
        <taxon>Anomopoda</taxon>
        <taxon>Daphniidae</taxon>
        <taxon>Daphnia</taxon>
    </lineage>
</organism>
<evidence type="ECO:0000256" key="2">
    <source>
        <dbReference type="ARBA" id="ARBA00008231"/>
    </source>
</evidence>
<evidence type="ECO:0008006" key="8">
    <source>
        <dbReference type="Google" id="ProtNLM"/>
    </source>
</evidence>
<keyword evidence="5" id="KW-0143">Chaperone</keyword>
<protein>
    <recommendedName>
        <fullName evidence="8">ATP synthase mitochondrial F1 complex assembly factor</fullName>
    </recommendedName>
</protein>
<dbReference type="PANTHER" id="PTHR21013:SF10">
    <property type="entry name" value="ATP SYNTHASE MITOCHONDRIAL F1 COMPLEX ASSEMBLY FACTOR 2"/>
    <property type="match status" value="1"/>
</dbReference>
<dbReference type="InterPro" id="IPR042272">
    <property type="entry name" value="ATP12_ATP_synth-F1-assembly_N"/>
</dbReference>
<evidence type="ECO:0000256" key="4">
    <source>
        <dbReference type="ARBA" id="ARBA00023128"/>
    </source>
</evidence>
<dbReference type="Proteomes" id="UP001234178">
    <property type="component" value="Unassembled WGS sequence"/>
</dbReference>
<evidence type="ECO:0000313" key="6">
    <source>
        <dbReference type="EMBL" id="KAK4021913.1"/>
    </source>
</evidence>
<keyword evidence="4" id="KW-0496">Mitochondrion</keyword>